<organism evidence="1 2">
    <name type="scientific">Stylosanthes scabra</name>
    <dbReference type="NCBI Taxonomy" id="79078"/>
    <lineage>
        <taxon>Eukaryota</taxon>
        <taxon>Viridiplantae</taxon>
        <taxon>Streptophyta</taxon>
        <taxon>Embryophyta</taxon>
        <taxon>Tracheophyta</taxon>
        <taxon>Spermatophyta</taxon>
        <taxon>Magnoliopsida</taxon>
        <taxon>eudicotyledons</taxon>
        <taxon>Gunneridae</taxon>
        <taxon>Pentapetalae</taxon>
        <taxon>rosids</taxon>
        <taxon>fabids</taxon>
        <taxon>Fabales</taxon>
        <taxon>Fabaceae</taxon>
        <taxon>Papilionoideae</taxon>
        <taxon>50 kb inversion clade</taxon>
        <taxon>dalbergioids sensu lato</taxon>
        <taxon>Dalbergieae</taxon>
        <taxon>Pterocarpus clade</taxon>
        <taxon>Stylosanthes</taxon>
    </lineage>
</organism>
<keyword evidence="2" id="KW-1185">Reference proteome</keyword>
<sequence>ILDLSTHNNASNIWKKITKTWFSIREGFSWCTGPLSQTFWFDSWLLQGNIASK</sequence>
<evidence type="ECO:0000313" key="2">
    <source>
        <dbReference type="Proteomes" id="UP001341840"/>
    </source>
</evidence>
<feature type="non-terminal residue" evidence="1">
    <location>
        <position position="1"/>
    </location>
</feature>
<proteinExistence type="predicted"/>
<gene>
    <name evidence="1" type="ORF">PIB30_111334</name>
</gene>
<accession>A0ABU6ZZ69</accession>
<feature type="non-terminal residue" evidence="1">
    <location>
        <position position="53"/>
    </location>
</feature>
<reference evidence="1 2" key="1">
    <citation type="journal article" date="2023" name="Plants (Basel)">
        <title>Bridging the Gap: Combining Genomics and Transcriptomics Approaches to Understand Stylosanthes scabra, an Orphan Legume from the Brazilian Caatinga.</title>
        <authorList>
            <person name="Ferreira-Neto J.R.C."/>
            <person name="da Silva M.D."/>
            <person name="Binneck E."/>
            <person name="de Melo N.F."/>
            <person name="da Silva R.H."/>
            <person name="de Melo A.L.T.M."/>
            <person name="Pandolfi V."/>
            <person name="Bustamante F.O."/>
            <person name="Brasileiro-Vidal A.C."/>
            <person name="Benko-Iseppon A.M."/>
        </authorList>
    </citation>
    <scope>NUCLEOTIDE SEQUENCE [LARGE SCALE GENOMIC DNA]</scope>
    <source>
        <tissue evidence="1">Leaves</tissue>
    </source>
</reference>
<evidence type="ECO:0000313" key="1">
    <source>
        <dbReference type="EMBL" id="MED6227220.1"/>
    </source>
</evidence>
<dbReference type="Proteomes" id="UP001341840">
    <property type="component" value="Unassembled WGS sequence"/>
</dbReference>
<protein>
    <submittedName>
        <fullName evidence="1">Uncharacterized protein</fullName>
    </submittedName>
</protein>
<dbReference type="EMBL" id="JASCZI010278860">
    <property type="protein sequence ID" value="MED6227220.1"/>
    <property type="molecule type" value="Genomic_DNA"/>
</dbReference>
<name>A0ABU6ZZ69_9FABA</name>
<comment type="caution">
    <text evidence="1">The sequence shown here is derived from an EMBL/GenBank/DDBJ whole genome shotgun (WGS) entry which is preliminary data.</text>
</comment>